<evidence type="ECO:0000313" key="4">
    <source>
        <dbReference type="Proteomes" id="UP000479114"/>
    </source>
</evidence>
<keyword evidence="3" id="KW-0614">Plasmid</keyword>
<gene>
    <name evidence="3" type="ORF">GZH47_32580</name>
</gene>
<evidence type="ECO:0000313" key="3">
    <source>
        <dbReference type="EMBL" id="QHW35636.1"/>
    </source>
</evidence>
<geneLocation type="plasmid" evidence="3 4">
    <name>unnamed2</name>
</geneLocation>
<feature type="domain" description="PA14" evidence="2">
    <location>
        <begin position="1607"/>
        <end position="1748"/>
    </location>
</feature>
<feature type="region of interest" description="Disordered" evidence="1">
    <location>
        <begin position="1"/>
        <end position="27"/>
    </location>
</feature>
<accession>A0A6C0PB21</accession>
<dbReference type="Gene3D" id="2.60.120.200">
    <property type="match status" value="1"/>
</dbReference>
<organism evidence="3 4">
    <name type="scientific">Paenibacillus rhizovicinus</name>
    <dbReference type="NCBI Taxonomy" id="2704463"/>
    <lineage>
        <taxon>Bacteria</taxon>
        <taxon>Bacillati</taxon>
        <taxon>Bacillota</taxon>
        <taxon>Bacilli</taxon>
        <taxon>Bacillales</taxon>
        <taxon>Paenibacillaceae</taxon>
        <taxon>Paenibacillus</taxon>
    </lineage>
</organism>
<sequence length="2177" mass="244704">MSKEQKHAFHSGIGDNDDLQVKQPSSENQTLPFQYAARMRGRRKHEAMIYPELSFQYGIQYKGDLFVNDNESPYKASIDAYPGKKFEYKITERRKLPVERDWEVKLDIGGVVGVDAMKYRVNWGVSYQVGGSVSAKSLFDFSSGKSAYVGAGANNVWKLAPNGEYVYETVNRTHWSGAISKEHYSKTDYSVSTDFKPILSTVDASTGGQDDDVVALIFRAKDARNFYMAMWERHDRTPGSWRMAGHLDGADVFTGNDNGEWDQYMIKSRDYADRMDVYENETGWKQNHFRVYKVVDGKLTQITQANDQNTFGWVMEQTNSIEVRCIGDTVEVYLASPNYTLQKMFECKTAWTNGSFGIANFSQAVQFYKIDFADYKTVTGSTEWDSYTGTGEKTVSTNADQYIKPSLIAKIGSTPQNYKVISIQGEVQNPTTGSITASIGGPVKVKSFNPGNAGEVISSTATKNGKAMITPDNIGKEKGNVVIEDCNRLFQVEIAKFRQDHPDLSNVVPVFTLIKPGKDDNQYAWDDNQKLTMWMTQAEEKVTEKSFVETIYAYQDWVMKPLVADFGGGSWVEYALETFNNSGTVNPDYDKIQWAGGGGSKITTNGNDILMLKTTEWYKGIFPADIHNEGTVTSSKKLYIQIPPMPEHYVEPYKNTPMPYFYEDVHFLLQKSPIGKPHVWMYWESNPSLTTRNATQNNPMTSTPIIKTTIMADRVVVVCDPDPRYIPWTSGQYLGYGKVNGKRPYMTQQLGKADLVDVPAEVVFLPENLTHIQGPFIEVDDPRVTFIYNEYKKAITFSSSYMDKYIWYTDWFTPWKEDTRTFEAKRDAFTIITEPVQVQPTDDPNYDHNVIVDHIEVTSGNPFISTWVEQIPGDQGGLFGTYYKFPQITEVRSQAFKVGGDYKRKQQIFNVNTEDVEAYFPGEQAIQSYMAGSEPIRGTIKAKEFQTVAVIEVAAGQPILSISGSFMSDAGEEYPDLNVVAPSGESFGLNFMNGTWSEHALELMDRSSCSKYAFGGDQDGQELMTFTDPDPGEWTVIVRNAGPQDTAYLVTHNMGAPTQSFTMDYLPDPGTVIVKINGTVTTDLTTNQKTITLTSALQRTDVVRIEYKAGGRKVEELPMRSAFSFTESDPIKIESVKHDGADIPQDASNGYTVNGKDFELHGSAIMPGDVIVIYSIGEVSNTFTLNHQVGLEIQVFKNGAELDDTKFSITGNQLIVQREILAMNDWINIQSYVVLSEFDPTKDNYLGEFAFSQIDQAINFDWGASSPFDVQASGFTIMEAIEPEMDYNYDLDLEIVYPSTDPIDLSNFTNEWMIWNENPSDAGDWHGPPEAGYTEVTNLKNQSSRSGWYNPNHVSFSDYTFSFKVQERNSGDDDMYGAIFRFDPATKNFYSFEWDARGLSINGMAVYRNICTNPASAGSLTYTKDQLAYVPEPWTFGASETHTIKVELMGKRITVSTDDVQKIDFVDEDPAALMMGAWGPLTASQPKTYFWDFDITRYIKYSYLDDATLRHSLQASFARPISDKRVETLEVLAKTLTEEFTSDLQRFLAEHTDLQQDQLALSYIISQDSSSYPVYVGSVTGTEREKQTSDGSLTVISDVAAEPNTAPAKPQYGDYTEVDRDYLEPDLPTGVYVPQQPEPYIPPMTPPEDDTPNDGFAINWRGYICPPLDGYYQFNVQVDDGFRLWIDNKIVIDAWSDNASVEYGGSIFMEAGKTYPVNANYYENTGAAMVKLEWTIPGQERQVVGSEYLTPYLGYTVKAIIKEATPLPWSPMIHSGHYYFQDREFFLYAQPVKHIKTPVDNRVLVQPRPQQGSPVIVRDNTGGALRKVTFYDSNWNMTLENTESFSGNGYAAYYLSYSDIDPATLKVKVNGITVKPVFDLTKSSIQFMNALEFSDIIEVKYKLNYSYMLDYNYDVSGDVAMLTLHSNYVAESMKNMEILYEGAKNTPFYRAEEIVFNPLLNHNHRGFLYMTERTEDAVDRILITVSPKTLPADGLSKATITAQIKDLNNNPIENKRIEIYRDGEIIYTGMTNQAGEVYKLDQPIAPASRISKYEAICEGKSSTGLLNYYEPAVADRYHIVLNPSKTAIRSGQNEQTIITVSLKNENWIGLGDKSITISYKDTKGVTRSEVILTNSSGDAKIALNGINEIQGQIAVHANFDIGGETASNFIYIKVIGG</sequence>
<protein>
    <recommendedName>
        <fullName evidence="2">PA14 domain-containing protein</fullName>
    </recommendedName>
</protein>
<dbReference type="SMART" id="SM00758">
    <property type="entry name" value="PA14"/>
    <property type="match status" value="1"/>
</dbReference>
<dbReference type="InterPro" id="IPR011658">
    <property type="entry name" value="PA14_dom"/>
</dbReference>
<dbReference type="InterPro" id="IPR037524">
    <property type="entry name" value="PA14/GLEYA"/>
</dbReference>
<dbReference type="SUPFAM" id="SSF49373">
    <property type="entry name" value="Invasin/intimin cell-adhesion fragments"/>
    <property type="match status" value="1"/>
</dbReference>
<evidence type="ECO:0000259" key="2">
    <source>
        <dbReference type="PROSITE" id="PS51820"/>
    </source>
</evidence>
<dbReference type="Proteomes" id="UP000479114">
    <property type="component" value="Plasmid unnamed2"/>
</dbReference>
<keyword evidence="4" id="KW-1185">Reference proteome</keyword>
<dbReference type="SUPFAM" id="SSF56988">
    <property type="entry name" value="Anthrax protective antigen"/>
    <property type="match status" value="1"/>
</dbReference>
<dbReference type="InterPro" id="IPR008964">
    <property type="entry name" value="Invasin/intimin_cell_adhesion"/>
</dbReference>
<evidence type="ECO:0000256" key="1">
    <source>
        <dbReference type="SAM" id="MobiDB-lite"/>
    </source>
</evidence>
<dbReference type="EMBL" id="CP048288">
    <property type="protein sequence ID" value="QHW35636.1"/>
    <property type="molecule type" value="Genomic_DNA"/>
</dbReference>
<dbReference type="Pfam" id="PF07691">
    <property type="entry name" value="PA14"/>
    <property type="match status" value="1"/>
</dbReference>
<dbReference type="InterPro" id="IPR013783">
    <property type="entry name" value="Ig-like_fold"/>
</dbReference>
<dbReference type="Gene3D" id="2.60.120.560">
    <property type="entry name" value="Exo-inulinase, domain 1"/>
    <property type="match status" value="1"/>
</dbReference>
<dbReference type="RefSeq" id="WP_162645769.1">
    <property type="nucleotide sequence ID" value="NZ_CP048288.1"/>
</dbReference>
<dbReference type="Gene3D" id="3.90.182.10">
    <property type="entry name" value="Toxin - Anthrax Protective Antigen,domain 1"/>
    <property type="match status" value="1"/>
</dbReference>
<dbReference type="Gene3D" id="2.60.40.10">
    <property type="entry name" value="Immunoglobulins"/>
    <property type="match status" value="1"/>
</dbReference>
<dbReference type="PROSITE" id="PS51820">
    <property type="entry name" value="PA14"/>
    <property type="match status" value="1"/>
</dbReference>
<proteinExistence type="predicted"/>
<dbReference type="KEGG" id="prz:GZH47_32580"/>
<name>A0A6C0PB21_9BACL</name>
<reference evidence="3 4" key="1">
    <citation type="submission" date="2020-02" db="EMBL/GenBank/DDBJ databases">
        <title>Paenibacillus sp. nov., isolated from rhizosphere soil of tomato.</title>
        <authorList>
            <person name="Weon H.-Y."/>
            <person name="Lee S.A."/>
        </authorList>
    </citation>
    <scope>NUCLEOTIDE SEQUENCE [LARGE SCALE GENOMIC DNA]</scope>
    <source>
        <strain evidence="3 4">14171R-81</strain>
        <plasmid evidence="3 4">unnamed2</plasmid>
    </source>
</reference>